<evidence type="ECO:0000256" key="5">
    <source>
        <dbReference type="ARBA" id="ARBA00022787"/>
    </source>
</evidence>
<evidence type="ECO:0000256" key="1">
    <source>
        <dbReference type="ARBA" id="ARBA00004572"/>
    </source>
</evidence>
<comment type="caution">
    <text evidence="12">The sequence shown here is derived from an EMBL/GenBank/DDBJ whole genome shotgun (WGS) entry which is preliminary data.</text>
</comment>
<dbReference type="SUPFAM" id="SSF47157">
    <property type="entry name" value="Mitochondrial import receptor subunit Tom20"/>
    <property type="match status" value="1"/>
</dbReference>
<dbReference type="GO" id="GO:0030150">
    <property type="term" value="P:protein import into mitochondrial matrix"/>
    <property type="evidence" value="ECO:0007669"/>
    <property type="project" value="TreeGrafter"/>
</dbReference>
<evidence type="ECO:0000313" key="12">
    <source>
        <dbReference type="EMBL" id="RSH85701.1"/>
    </source>
</evidence>
<sequence>MSARSATQIALLTAATAVTGLVGYAVYFDYMRRNSPDFRKNIRKQHKKLAAEAEARTKEEREKNTKALRAALVEIQMEDQPVSPEQQEVYFQEQVAEGEKLASQGPDLYVEAATHFYRALRVYPQPVELLMIYQKVVPPPVFALLLELTALTGGAAGGPGASAASTAPPPPPQASVADIDESSPATSTESAEAGSPNGASATSATSEWERVSDEGRRA</sequence>
<evidence type="ECO:0000256" key="6">
    <source>
        <dbReference type="ARBA" id="ARBA00022927"/>
    </source>
</evidence>
<dbReference type="Pfam" id="PF02064">
    <property type="entry name" value="MAS20"/>
    <property type="match status" value="1"/>
</dbReference>
<evidence type="ECO:0000256" key="4">
    <source>
        <dbReference type="ARBA" id="ARBA00022692"/>
    </source>
</evidence>
<comment type="subcellular location">
    <subcellularLocation>
        <location evidence="1">Mitochondrion outer membrane</location>
        <topology evidence="1">Single-pass membrane protein</topology>
    </subcellularLocation>
</comment>
<dbReference type="OrthoDB" id="2154253at2759"/>
<reference evidence="12 13" key="1">
    <citation type="submission" date="2018-11" db="EMBL/GenBank/DDBJ databases">
        <title>Genome sequence of Saitozyma podzolica DSM 27192.</title>
        <authorList>
            <person name="Aliyu H."/>
            <person name="Gorte O."/>
            <person name="Ochsenreither K."/>
        </authorList>
    </citation>
    <scope>NUCLEOTIDE SEQUENCE [LARGE SCALE GENOMIC DNA]</scope>
    <source>
        <strain evidence="12 13">DSM 27192</strain>
    </source>
</reference>
<evidence type="ECO:0000313" key="13">
    <source>
        <dbReference type="Proteomes" id="UP000279259"/>
    </source>
</evidence>
<evidence type="ECO:0000256" key="10">
    <source>
        <dbReference type="SAM" id="Coils"/>
    </source>
</evidence>
<comment type="similarity">
    <text evidence="2">Belongs to the Tom20 family.</text>
</comment>
<feature type="region of interest" description="Disordered" evidence="11">
    <location>
        <begin position="155"/>
        <end position="218"/>
    </location>
</feature>
<keyword evidence="7" id="KW-1133">Transmembrane helix</keyword>
<keyword evidence="10" id="KW-0175">Coiled coil</keyword>
<feature type="compositionally biased region" description="Low complexity" evidence="11">
    <location>
        <begin position="182"/>
        <end position="196"/>
    </location>
</feature>
<dbReference type="Proteomes" id="UP000279259">
    <property type="component" value="Unassembled WGS sequence"/>
</dbReference>
<keyword evidence="5" id="KW-1000">Mitochondrion outer membrane</keyword>
<evidence type="ECO:0000256" key="3">
    <source>
        <dbReference type="ARBA" id="ARBA00022448"/>
    </source>
</evidence>
<dbReference type="PRINTS" id="PR00351">
    <property type="entry name" value="OM20RECEPTOR"/>
</dbReference>
<proteinExistence type="inferred from homology"/>
<evidence type="ECO:0000256" key="11">
    <source>
        <dbReference type="SAM" id="MobiDB-lite"/>
    </source>
</evidence>
<accession>A0A427Y3P5</accession>
<name>A0A427Y3P5_9TREE</name>
<dbReference type="InterPro" id="IPR023392">
    <property type="entry name" value="Tom20_dom_sf"/>
</dbReference>
<feature type="compositionally biased region" description="Polar residues" evidence="11">
    <location>
        <begin position="197"/>
        <end position="206"/>
    </location>
</feature>
<dbReference type="GO" id="GO:0008320">
    <property type="term" value="F:protein transmembrane transporter activity"/>
    <property type="evidence" value="ECO:0007669"/>
    <property type="project" value="TreeGrafter"/>
</dbReference>
<dbReference type="InterPro" id="IPR002056">
    <property type="entry name" value="MAS20"/>
</dbReference>
<dbReference type="GO" id="GO:0006605">
    <property type="term" value="P:protein targeting"/>
    <property type="evidence" value="ECO:0007669"/>
    <property type="project" value="InterPro"/>
</dbReference>
<evidence type="ECO:0000256" key="2">
    <source>
        <dbReference type="ARBA" id="ARBA00005792"/>
    </source>
</evidence>
<dbReference type="AlphaFoldDB" id="A0A427Y3P5"/>
<gene>
    <name evidence="12" type="ORF">EHS25_003842</name>
</gene>
<dbReference type="GO" id="GO:0030943">
    <property type="term" value="F:mitochondrion targeting sequence binding"/>
    <property type="evidence" value="ECO:0007669"/>
    <property type="project" value="TreeGrafter"/>
</dbReference>
<dbReference type="STRING" id="1890683.A0A427Y3P5"/>
<keyword evidence="9" id="KW-0472">Membrane</keyword>
<keyword evidence="4" id="KW-0812">Transmembrane</keyword>
<dbReference type="Gene3D" id="1.20.960.10">
    <property type="entry name" value="Mitochondrial outer membrane translocase complex, subunit Tom20 domain"/>
    <property type="match status" value="1"/>
</dbReference>
<dbReference type="GO" id="GO:0006886">
    <property type="term" value="P:intracellular protein transport"/>
    <property type="evidence" value="ECO:0007669"/>
    <property type="project" value="InterPro"/>
</dbReference>
<dbReference type="GO" id="GO:0016031">
    <property type="term" value="P:tRNA import into mitochondrion"/>
    <property type="evidence" value="ECO:0007669"/>
    <property type="project" value="TreeGrafter"/>
</dbReference>
<keyword evidence="6" id="KW-0653">Protein transport</keyword>
<dbReference type="PANTHER" id="PTHR12430">
    <property type="entry name" value="MITOCHONDRIAL IMPORT RECEPTOR SUBUNIT TOM20"/>
    <property type="match status" value="1"/>
</dbReference>
<evidence type="ECO:0000256" key="8">
    <source>
        <dbReference type="ARBA" id="ARBA00023128"/>
    </source>
</evidence>
<keyword evidence="13" id="KW-1185">Reference proteome</keyword>
<dbReference type="EMBL" id="RSCD01000019">
    <property type="protein sequence ID" value="RSH85701.1"/>
    <property type="molecule type" value="Genomic_DNA"/>
</dbReference>
<keyword evidence="3" id="KW-0813">Transport</keyword>
<feature type="coiled-coil region" evidence="10">
    <location>
        <begin position="43"/>
        <end position="70"/>
    </location>
</feature>
<protein>
    <submittedName>
        <fullName evidence="12">Uncharacterized protein</fullName>
    </submittedName>
</protein>
<feature type="compositionally biased region" description="Basic and acidic residues" evidence="11">
    <location>
        <begin position="207"/>
        <end position="218"/>
    </location>
</feature>
<dbReference type="GO" id="GO:0005742">
    <property type="term" value="C:mitochondrial outer membrane translocase complex"/>
    <property type="evidence" value="ECO:0007669"/>
    <property type="project" value="InterPro"/>
</dbReference>
<evidence type="ECO:0000256" key="9">
    <source>
        <dbReference type="ARBA" id="ARBA00023136"/>
    </source>
</evidence>
<keyword evidence="8" id="KW-0496">Mitochondrion</keyword>
<dbReference type="PANTHER" id="PTHR12430:SF0">
    <property type="entry name" value="TRANSLOCASE OF OUTER MITOCHONDRIAL MEMBRANE 20"/>
    <property type="match status" value="1"/>
</dbReference>
<evidence type="ECO:0000256" key="7">
    <source>
        <dbReference type="ARBA" id="ARBA00022989"/>
    </source>
</evidence>
<organism evidence="12 13">
    <name type="scientific">Saitozyma podzolica</name>
    <dbReference type="NCBI Taxonomy" id="1890683"/>
    <lineage>
        <taxon>Eukaryota</taxon>
        <taxon>Fungi</taxon>
        <taxon>Dikarya</taxon>
        <taxon>Basidiomycota</taxon>
        <taxon>Agaricomycotina</taxon>
        <taxon>Tremellomycetes</taxon>
        <taxon>Tremellales</taxon>
        <taxon>Trimorphomycetaceae</taxon>
        <taxon>Saitozyma</taxon>
    </lineage>
</organism>